<feature type="transmembrane region" description="Helical" evidence="6">
    <location>
        <begin position="166"/>
        <end position="191"/>
    </location>
</feature>
<dbReference type="InterPro" id="IPR039765">
    <property type="entry name" value="Yip5/YIPF1/YIPF2"/>
</dbReference>
<dbReference type="Pfam" id="PF04893">
    <property type="entry name" value="Yip1"/>
    <property type="match status" value="1"/>
</dbReference>
<name>A0A8C4R280_EPTBU</name>
<evidence type="ECO:0000313" key="9">
    <source>
        <dbReference type="Proteomes" id="UP000694388"/>
    </source>
</evidence>
<comment type="similarity">
    <text evidence="2 6">Belongs to the YIP1 family.</text>
</comment>
<comment type="subcellular location">
    <subcellularLocation>
        <location evidence="6">Golgi apparatus membrane</location>
        <topology evidence="6">Multi-pass membrane protein</topology>
    </subcellularLocation>
    <subcellularLocation>
        <location evidence="1">Golgi apparatus</location>
        <location evidence="1">cis-Golgi network membrane</location>
        <topology evidence="1">Multi-pass membrane protein</topology>
    </subcellularLocation>
</comment>
<evidence type="ECO:0000256" key="5">
    <source>
        <dbReference type="ARBA" id="ARBA00023136"/>
    </source>
</evidence>
<dbReference type="Ensembl" id="ENSEBUT00000024651.1">
    <property type="protein sequence ID" value="ENSEBUP00000024075.1"/>
    <property type="gene ID" value="ENSEBUG00000014814.1"/>
</dbReference>
<feature type="transmembrane region" description="Helical" evidence="6">
    <location>
        <begin position="233"/>
        <end position="255"/>
    </location>
</feature>
<accession>A0A8C4R280</accession>
<dbReference type="GO" id="GO:0031267">
    <property type="term" value="F:small GTPase binding"/>
    <property type="evidence" value="ECO:0007669"/>
    <property type="project" value="InterPro"/>
</dbReference>
<dbReference type="GeneTree" id="ENSGT00390000010157"/>
<reference evidence="8" key="2">
    <citation type="submission" date="2025-09" db="UniProtKB">
        <authorList>
            <consortium name="Ensembl"/>
        </authorList>
    </citation>
    <scope>IDENTIFICATION</scope>
</reference>
<dbReference type="Proteomes" id="UP000694388">
    <property type="component" value="Unplaced"/>
</dbReference>
<dbReference type="GO" id="GO:0016192">
    <property type="term" value="P:vesicle-mediated transport"/>
    <property type="evidence" value="ECO:0007669"/>
    <property type="project" value="InterPro"/>
</dbReference>
<keyword evidence="9" id="KW-1185">Reference proteome</keyword>
<organism evidence="8 9">
    <name type="scientific">Eptatretus burgeri</name>
    <name type="common">Inshore hagfish</name>
    <dbReference type="NCBI Taxonomy" id="7764"/>
    <lineage>
        <taxon>Eukaryota</taxon>
        <taxon>Metazoa</taxon>
        <taxon>Chordata</taxon>
        <taxon>Craniata</taxon>
        <taxon>Vertebrata</taxon>
        <taxon>Cyclostomata</taxon>
        <taxon>Myxini</taxon>
        <taxon>Myxiniformes</taxon>
        <taxon>Myxinidae</taxon>
        <taxon>Eptatretinae</taxon>
        <taxon>Eptatretus</taxon>
    </lineage>
</organism>
<dbReference type="AlphaFoldDB" id="A0A8C4R280"/>
<feature type="transmembrane region" description="Helical" evidence="6">
    <location>
        <begin position="125"/>
        <end position="146"/>
    </location>
</feature>
<evidence type="ECO:0000259" key="7">
    <source>
        <dbReference type="Pfam" id="PF04893"/>
    </source>
</evidence>
<feature type="transmembrane region" description="Helical" evidence="6">
    <location>
        <begin position="203"/>
        <end position="227"/>
    </location>
</feature>
<evidence type="ECO:0000313" key="8">
    <source>
        <dbReference type="Ensembl" id="ENSEBUP00000024075.1"/>
    </source>
</evidence>
<dbReference type="GO" id="GO:0000139">
    <property type="term" value="C:Golgi membrane"/>
    <property type="evidence" value="ECO:0007669"/>
    <property type="project" value="UniProtKB-SubCell"/>
</dbReference>
<dbReference type="InterPro" id="IPR006977">
    <property type="entry name" value="Yip1_dom"/>
</dbReference>
<evidence type="ECO:0000256" key="4">
    <source>
        <dbReference type="ARBA" id="ARBA00022989"/>
    </source>
</evidence>
<reference evidence="8" key="1">
    <citation type="submission" date="2025-08" db="UniProtKB">
        <authorList>
            <consortium name="Ensembl"/>
        </authorList>
    </citation>
    <scope>IDENTIFICATION</scope>
</reference>
<dbReference type="PANTHER" id="PTHR12822:SF2">
    <property type="entry name" value="PROTEIN YIPF"/>
    <property type="match status" value="1"/>
</dbReference>
<proteinExistence type="inferred from homology"/>
<evidence type="ECO:0000256" key="1">
    <source>
        <dbReference type="ARBA" id="ARBA00004257"/>
    </source>
</evidence>
<keyword evidence="5 6" id="KW-0472">Membrane</keyword>
<dbReference type="PANTHER" id="PTHR12822">
    <property type="entry name" value="PROTEIN YIPF"/>
    <property type="match status" value="1"/>
</dbReference>
<keyword evidence="4 6" id="KW-1133">Transmembrane helix</keyword>
<feature type="transmembrane region" description="Helical" evidence="6">
    <location>
        <begin position="267"/>
        <end position="286"/>
    </location>
</feature>
<evidence type="ECO:0000256" key="2">
    <source>
        <dbReference type="ARBA" id="ARBA00010596"/>
    </source>
</evidence>
<sequence>METVDPLWRPSNRSSQKKKKKIVFHQFDLIFTFIDFTLVDEGKESINGRMQVEEEDTEEELIYDEGVRTELLAGQKKSSSFWTFSYYQTFFDVDTRQVLNRIKGSMIPLPKRNFVRHYIRNKPDLYGPFWICATLVFAISISGNLSNFLVHRGESGFRYTPEFQKVSIAATAVYAYAWLVPLALWGCLVWWHGHAGAPAPYSFLELVCIYGYCLSSFIPAALLWLIPLEPMRWVLLVLACMLSGGVLSVALWPVLRRYGQHHATVALAFLLLLHICLGLGCKLYFFDTPQAVPAPSLPTHANNDTMHQHNQ</sequence>
<evidence type="ECO:0000256" key="6">
    <source>
        <dbReference type="RuleBase" id="RU361264"/>
    </source>
</evidence>
<feature type="domain" description="Yip1" evidence="7">
    <location>
        <begin position="109"/>
        <end position="277"/>
    </location>
</feature>
<keyword evidence="3 6" id="KW-0812">Transmembrane</keyword>
<evidence type="ECO:0000256" key="3">
    <source>
        <dbReference type="ARBA" id="ARBA00022692"/>
    </source>
</evidence>
<protein>
    <recommendedName>
        <fullName evidence="6">Protein YIPF</fullName>
    </recommendedName>
</protein>